<sequence length="172" mass="18585">MIEQIPSAALAGLLIVIGIQLLQPAHIETAVKTGDFAIYLVTIVAVVFLNLLHGVMIGLALAIAMTGWRVLRAKVEAHQIDGEWRVVVEGACTFLSLPRLTRVLASVPDSATVTLHIAVNYLDHAAHQAITDWQRRHHATGGKVRIDGALRRGHFANDGTQLVHDEKSEAAA</sequence>
<dbReference type="PANTHER" id="PTHR11814">
    <property type="entry name" value="SULFATE TRANSPORTER"/>
    <property type="match status" value="1"/>
</dbReference>
<name>A0ABP3AMP2_MYCUL</name>
<keyword evidence="3" id="KW-1185">Reference proteome</keyword>
<gene>
    <name evidence="2" type="primary">sulP</name>
    <name evidence="2" type="ORF">I551_1099</name>
</gene>
<reference evidence="2 3" key="1">
    <citation type="submission" date="2014-01" db="EMBL/GenBank/DDBJ databases">
        <authorList>
            <person name="Dobos K."/>
            <person name="Lenaerts A."/>
            <person name="Ordway D."/>
            <person name="DeGroote M.A."/>
            <person name="Parker T."/>
            <person name="Sizemore C."/>
            <person name="Tallon L.J."/>
            <person name="Sadzewicz L.K."/>
            <person name="Sengamalay N."/>
            <person name="Fraser C.M."/>
            <person name="Hine E."/>
            <person name="Shefchek K.A."/>
            <person name="Das S.P."/>
            <person name="Tettelin H."/>
        </authorList>
    </citation>
    <scope>NUCLEOTIDE SEQUENCE [LARGE SCALE GENOMIC DNA]</scope>
    <source>
        <strain evidence="2 3">Harvey</strain>
    </source>
</reference>
<evidence type="ECO:0000313" key="2">
    <source>
        <dbReference type="EMBL" id="EUA92417.1"/>
    </source>
</evidence>
<dbReference type="EMBL" id="JAOL01000077">
    <property type="protein sequence ID" value="EUA92417.1"/>
    <property type="molecule type" value="Genomic_DNA"/>
</dbReference>
<keyword evidence="1" id="KW-1133">Transmembrane helix</keyword>
<dbReference type="InterPro" id="IPR001902">
    <property type="entry name" value="SLC26A/SulP_fam"/>
</dbReference>
<protein>
    <submittedName>
        <fullName evidence="2">Transmembrane carbonic anhydrase, SulP domain protein</fullName>
    </submittedName>
</protein>
<feature type="transmembrane region" description="Helical" evidence="1">
    <location>
        <begin position="37"/>
        <end position="64"/>
    </location>
</feature>
<comment type="caution">
    <text evidence="2">The sequence shown here is derived from an EMBL/GenBank/DDBJ whole genome shotgun (WGS) entry which is preliminary data.</text>
</comment>
<evidence type="ECO:0000313" key="3">
    <source>
        <dbReference type="Proteomes" id="UP000020681"/>
    </source>
</evidence>
<organism evidence="2 3">
    <name type="scientific">Mycobacterium ulcerans str. Harvey</name>
    <dbReference type="NCBI Taxonomy" id="1299332"/>
    <lineage>
        <taxon>Bacteria</taxon>
        <taxon>Bacillati</taxon>
        <taxon>Actinomycetota</taxon>
        <taxon>Actinomycetes</taxon>
        <taxon>Mycobacteriales</taxon>
        <taxon>Mycobacteriaceae</taxon>
        <taxon>Mycobacterium</taxon>
        <taxon>Mycobacterium ulcerans group</taxon>
    </lineage>
</organism>
<dbReference type="Proteomes" id="UP000020681">
    <property type="component" value="Unassembled WGS sequence"/>
</dbReference>
<keyword evidence="1" id="KW-0472">Membrane</keyword>
<accession>A0ABP3AMP2</accession>
<proteinExistence type="predicted"/>
<evidence type="ECO:0000256" key="1">
    <source>
        <dbReference type="SAM" id="Phobius"/>
    </source>
</evidence>
<keyword evidence="1 2" id="KW-0812">Transmembrane</keyword>